<dbReference type="SMART" id="SM00421">
    <property type="entry name" value="HTH_LUXR"/>
    <property type="match status" value="1"/>
</dbReference>
<dbReference type="Proteomes" id="UP000530928">
    <property type="component" value="Unassembled WGS sequence"/>
</dbReference>
<dbReference type="CDD" id="cd17535">
    <property type="entry name" value="REC_NarL-like"/>
    <property type="match status" value="1"/>
</dbReference>
<feature type="domain" description="HTH luxR-type" evidence="6">
    <location>
        <begin position="139"/>
        <end position="204"/>
    </location>
</feature>
<dbReference type="InterPro" id="IPR000792">
    <property type="entry name" value="Tscrpt_reg_LuxR_C"/>
</dbReference>
<dbReference type="PRINTS" id="PR00038">
    <property type="entry name" value="HTHLUXR"/>
</dbReference>
<dbReference type="Gene3D" id="3.40.50.2300">
    <property type="match status" value="1"/>
</dbReference>
<keyword evidence="2" id="KW-0805">Transcription regulation</keyword>
<keyword evidence="4" id="KW-0804">Transcription</keyword>
<comment type="caution">
    <text evidence="8">The sequence shown here is derived from an EMBL/GenBank/DDBJ whole genome shotgun (WGS) entry which is preliminary data.</text>
</comment>
<dbReference type="InterPro" id="IPR001789">
    <property type="entry name" value="Sig_transdc_resp-reg_receiver"/>
</dbReference>
<feature type="domain" description="Response regulatory" evidence="7">
    <location>
        <begin position="4"/>
        <end position="120"/>
    </location>
</feature>
<evidence type="ECO:0000313" key="8">
    <source>
        <dbReference type="EMBL" id="MBA2897812.1"/>
    </source>
</evidence>
<dbReference type="PANTHER" id="PTHR43214:SF24">
    <property type="entry name" value="TRANSCRIPTIONAL REGULATORY PROTEIN NARL-RELATED"/>
    <property type="match status" value="1"/>
</dbReference>
<dbReference type="GO" id="GO:0006355">
    <property type="term" value="P:regulation of DNA-templated transcription"/>
    <property type="evidence" value="ECO:0007669"/>
    <property type="project" value="InterPro"/>
</dbReference>
<gene>
    <name evidence="8" type="ORF">HNR30_009218</name>
</gene>
<dbReference type="InterPro" id="IPR011006">
    <property type="entry name" value="CheY-like_superfamily"/>
</dbReference>
<reference evidence="8 9" key="1">
    <citation type="submission" date="2020-07" db="EMBL/GenBank/DDBJ databases">
        <title>Genomic Encyclopedia of Type Strains, Phase IV (KMG-IV): sequencing the most valuable type-strain genomes for metagenomic binning, comparative biology and taxonomic classification.</title>
        <authorList>
            <person name="Goeker M."/>
        </authorList>
    </citation>
    <scope>NUCLEOTIDE SEQUENCE [LARGE SCALE GENOMIC DNA]</scope>
    <source>
        <strain evidence="8 9">DSM 45533</strain>
    </source>
</reference>
<dbReference type="InterPro" id="IPR016032">
    <property type="entry name" value="Sig_transdc_resp-reg_C-effctor"/>
</dbReference>
<evidence type="ECO:0000256" key="2">
    <source>
        <dbReference type="ARBA" id="ARBA00023015"/>
    </source>
</evidence>
<proteinExistence type="predicted"/>
<dbReference type="EMBL" id="JACDUR010000014">
    <property type="protein sequence ID" value="MBA2897812.1"/>
    <property type="molecule type" value="Genomic_DNA"/>
</dbReference>
<evidence type="ECO:0000256" key="4">
    <source>
        <dbReference type="ARBA" id="ARBA00023163"/>
    </source>
</evidence>
<evidence type="ECO:0000259" key="6">
    <source>
        <dbReference type="PROSITE" id="PS50043"/>
    </source>
</evidence>
<name>A0A7W0CUW3_9ACTN</name>
<dbReference type="InterPro" id="IPR039420">
    <property type="entry name" value="WalR-like"/>
</dbReference>
<keyword evidence="9" id="KW-1185">Reference proteome</keyword>
<dbReference type="Pfam" id="PF00196">
    <property type="entry name" value="GerE"/>
    <property type="match status" value="1"/>
</dbReference>
<accession>A0A7W0CUW3</accession>
<dbReference type="InterPro" id="IPR058245">
    <property type="entry name" value="NreC/VraR/RcsB-like_REC"/>
</dbReference>
<dbReference type="SUPFAM" id="SSF46894">
    <property type="entry name" value="C-terminal effector domain of the bipartite response regulators"/>
    <property type="match status" value="1"/>
</dbReference>
<protein>
    <submittedName>
        <fullName evidence="8">DNA-binding NarL/FixJ family response regulator</fullName>
    </submittedName>
</protein>
<dbReference type="SUPFAM" id="SSF52172">
    <property type="entry name" value="CheY-like"/>
    <property type="match status" value="1"/>
</dbReference>
<evidence type="ECO:0000256" key="3">
    <source>
        <dbReference type="ARBA" id="ARBA00023125"/>
    </source>
</evidence>
<dbReference type="PROSITE" id="PS50110">
    <property type="entry name" value="RESPONSE_REGULATORY"/>
    <property type="match status" value="1"/>
</dbReference>
<evidence type="ECO:0000256" key="5">
    <source>
        <dbReference type="PROSITE-ProRule" id="PRU00169"/>
    </source>
</evidence>
<dbReference type="PANTHER" id="PTHR43214">
    <property type="entry name" value="TWO-COMPONENT RESPONSE REGULATOR"/>
    <property type="match status" value="1"/>
</dbReference>
<dbReference type="PROSITE" id="PS50043">
    <property type="entry name" value="HTH_LUXR_2"/>
    <property type="match status" value="1"/>
</dbReference>
<dbReference type="RefSeq" id="WP_181616492.1">
    <property type="nucleotide sequence ID" value="NZ_BAABAM010000016.1"/>
</dbReference>
<dbReference type="SMART" id="SM00448">
    <property type="entry name" value="REC"/>
    <property type="match status" value="1"/>
</dbReference>
<keyword evidence="1 5" id="KW-0597">Phosphoprotein</keyword>
<sequence>MTIRLVIVDDHPVVRDGLRGMLVEQPDLDVVGEADNGERGLAVAMRERPDVVLTDLRMPGLEGPEFIRLLAQRVPSARVLVLTTYDGDDDVLPALTAGAIGYLLKDSPREEVFRAIRAAAVGETVLSPAVAAHVLHRVRAPAPAELSERERTVLELVARGSTNKEAAAALFISETTVKTHLAHIYTKLGVSDRAAAVAAAFSRGLLPRQR</sequence>
<feature type="modified residue" description="4-aspartylphosphate" evidence="5">
    <location>
        <position position="55"/>
    </location>
</feature>
<evidence type="ECO:0000313" key="9">
    <source>
        <dbReference type="Proteomes" id="UP000530928"/>
    </source>
</evidence>
<evidence type="ECO:0000259" key="7">
    <source>
        <dbReference type="PROSITE" id="PS50110"/>
    </source>
</evidence>
<organism evidence="8 9">
    <name type="scientific">Nonomuraea soli</name>
    <dbReference type="NCBI Taxonomy" id="1032476"/>
    <lineage>
        <taxon>Bacteria</taxon>
        <taxon>Bacillati</taxon>
        <taxon>Actinomycetota</taxon>
        <taxon>Actinomycetes</taxon>
        <taxon>Streptosporangiales</taxon>
        <taxon>Streptosporangiaceae</taxon>
        <taxon>Nonomuraea</taxon>
    </lineage>
</organism>
<dbReference type="GO" id="GO:0003677">
    <property type="term" value="F:DNA binding"/>
    <property type="evidence" value="ECO:0007669"/>
    <property type="project" value="UniProtKB-KW"/>
</dbReference>
<dbReference type="CDD" id="cd06170">
    <property type="entry name" value="LuxR_C_like"/>
    <property type="match status" value="1"/>
</dbReference>
<dbReference type="GO" id="GO:0000160">
    <property type="term" value="P:phosphorelay signal transduction system"/>
    <property type="evidence" value="ECO:0007669"/>
    <property type="project" value="InterPro"/>
</dbReference>
<dbReference type="Pfam" id="PF00072">
    <property type="entry name" value="Response_reg"/>
    <property type="match status" value="1"/>
</dbReference>
<keyword evidence="3 8" id="KW-0238">DNA-binding</keyword>
<dbReference type="AlphaFoldDB" id="A0A7W0CUW3"/>
<evidence type="ECO:0000256" key="1">
    <source>
        <dbReference type="ARBA" id="ARBA00022553"/>
    </source>
</evidence>